<dbReference type="OrthoDB" id="1882326at2759"/>
<dbReference type="InterPro" id="IPR000270">
    <property type="entry name" value="PB1_dom"/>
</dbReference>
<comment type="caution">
    <text evidence="3">The sequence shown here is derived from an EMBL/GenBank/DDBJ whole genome shotgun (WGS) entry which is preliminary data.</text>
</comment>
<protein>
    <submittedName>
        <fullName evidence="3">Octicosapeptide/Phox/Bem1p protein</fullName>
    </submittedName>
</protein>
<evidence type="ECO:0000313" key="3">
    <source>
        <dbReference type="EMBL" id="KAF5190246.1"/>
    </source>
</evidence>
<keyword evidence="4" id="KW-1185">Reference proteome</keyword>
<organism evidence="3 4">
    <name type="scientific">Thalictrum thalictroides</name>
    <name type="common">Rue-anemone</name>
    <name type="synonym">Anemone thalictroides</name>
    <dbReference type="NCBI Taxonomy" id="46969"/>
    <lineage>
        <taxon>Eukaryota</taxon>
        <taxon>Viridiplantae</taxon>
        <taxon>Streptophyta</taxon>
        <taxon>Embryophyta</taxon>
        <taxon>Tracheophyta</taxon>
        <taxon>Spermatophyta</taxon>
        <taxon>Magnoliopsida</taxon>
        <taxon>Ranunculales</taxon>
        <taxon>Ranunculaceae</taxon>
        <taxon>Thalictroideae</taxon>
        <taxon>Thalictrum</taxon>
    </lineage>
</organism>
<feature type="domain" description="PB1" evidence="2">
    <location>
        <begin position="33"/>
        <end position="129"/>
    </location>
</feature>
<proteinExistence type="predicted"/>
<evidence type="ECO:0000313" key="4">
    <source>
        <dbReference type="Proteomes" id="UP000554482"/>
    </source>
</evidence>
<dbReference type="CDD" id="cd06410">
    <property type="entry name" value="PB1_UP2"/>
    <property type="match status" value="1"/>
</dbReference>
<dbReference type="EMBL" id="JABWDY010024432">
    <property type="protein sequence ID" value="KAF5190246.1"/>
    <property type="molecule type" value="Genomic_DNA"/>
</dbReference>
<dbReference type="PANTHER" id="PTHR31066:SF47">
    <property type="entry name" value="PB1 DOMAIN-CONTAINING PROTEIN"/>
    <property type="match status" value="1"/>
</dbReference>
<dbReference type="AlphaFoldDB" id="A0A7J6VYP9"/>
<reference evidence="3 4" key="1">
    <citation type="submission" date="2020-06" db="EMBL/GenBank/DDBJ databases">
        <title>Transcriptomic and genomic resources for Thalictrum thalictroides and T. hernandezii: Facilitating candidate gene discovery in an emerging model plant lineage.</title>
        <authorList>
            <person name="Arias T."/>
            <person name="Riano-Pachon D.M."/>
            <person name="Di Stilio V.S."/>
        </authorList>
    </citation>
    <scope>NUCLEOTIDE SEQUENCE [LARGE SCALE GENOMIC DNA]</scope>
    <source>
        <strain evidence="4">cv. WT478/WT964</strain>
        <tissue evidence="3">Leaves</tissue>
    </source>
</reference>
<dbReference type="InterPro" id="IPR053198">
    <property type="entry name" value="Gynoecium_Dev_Regulator"/>
</dbReference>
<feature type="region of interest" description="Disordered" evidence="1">
    <location>
        <begin position="279"/>
        <end position="300"/>
    </location>
</feature>
<dbReference type="Proteomes" id="UP000554482">
    <property type="component" value="Unassembled WGS sequence"/>
</dbReference>
<dbReference type="Gene3D" id="3.10.20.90">
    <property type="entry name" value="Phosphatidylinositol 3-kinase Catalytic Subunit, Chain A, domain 1"/>
    <property type="match status" value="1"/>
</dbReference>
<sequence>MAAEGGGNEETLLSPKNRIKFLCSHGGKILPRPPDGQLKYVGGETRVVAVPRDINFSDLMKKLTSLSDGSDGDVVLKYQVLPEDLDTLISVTCYEDLQNMFAEYDRQEKKSSLSENSGCPMLRSFLFPPSQINVDNQLNPETMDNHALEQHYIDAINGLLRTPITFRRRPKSFKVSSTGSSPKSTYHDNYAFDTTNHEVNLSNGYHLRSKDIPRVNSSPSLYSLGHHSHYYHPAHQQSFHTSSGFPVQYSSGNGQQLVPAISMDRNDFIRYQMVYPQRPPRYHSPATPTTPRREIGGCNGCGHGDEGRVYRSGGVDMVVSLPHGSMGA</sequence>
<evidence type="ECO:0000256" key="1">
    <source>
        <dbReference type="SAM" id="MobiDB-lite"/>
    </source>
</evidence>
<accession>A0A7J6VYP9</accession>
<name>A0A7J6VYP9_THATH</name>
<dbReference type="PANTHER" id="PTHR31066">
    <property type="entry name" value="OS05G0427100 PROTEIN-RELATED"/>
    <property type="match status" value="1"/>
</dbReference>
<dbReference type="SMART" id="SM00666">
    <property type="entry name" value="PB1"/>
    <property type="match status" value="1"/>
</dbReference>
<gene>
    <name evidence="3" type="ORF">FRX31_020170</name>
</gene>
<dbReference type="SUPFAM" id="SSF54277">
    <property type="entry name" value="CAD &amp; PB1 domains"/>
    <property type="match status" value="1"/>
</dbReference>
<dbReference type="Pfam" id="PF00564">
    <property type="entry name" value="PB1"/>
    <property type="match status" value="1"/>
</dbReference>
<evidence type="ECO:0000259" key="2">
    <source>
        <dbReference type="SMART" id="SM00666"/>
    </source>
</evidence>